<keyword evidence="4" id="KW-0479">Metal-binding</keyword>
<keyword evidence="19" id="KW-1185">Reference proteome</keyword>
<evidence type="ECO:0000256" key="7">
    <source>
        <dbReference type="ARBA" id="ARBA00023002"/>
    </source>
</evidence>
<evidence type="ECO:0000256" key="13">
    <source>
        <dbReference type="ARBA" id="ARBA00044502"/>
    </source>
</evidence>
<dbReference type="InterPro" id="IPR005103">
    <property type="entry name" value="AA9_LPMO"/>
</dbReference>
<evidence type="ECO:0000256" key="12">
    <source>
        <dbReference type="ARBA" id="ARBA00023326"/>
    </source>
</evidence>
<comment type="catalytic activity">
    <reaction evidence="14">
        <text>[(1-&gt;4)-beta-D-glucosyl]n+m + reduced acceptor + O2 = 4-dehydro-beta-D-glucosyl-[(1-&gt;4)-beta-D-glucosyl]n-1 + [(1-&gt;4)-beta-D-glucosyl]m + acceptor + H2O.</text>
        <dbReference type="EC" id="1.14.99.56"/>
    </reaction>
</comment>
<dbReference type="EC" id="1.14.99.56" evidence="15"/>
<keyword evidence="12" id="KW-0624">Polysaccharide degradation</keyword>
<dbReference type="PANTHER" id="PTHR33353">
    <property type="entry name" value="PUTATIVE (AFU_ORTHOLOGUE AFUA_1G12560)-RELATED"/>
    <property type="match status" value="1"/>
</dbReference>
<comment type="caution">
    <text evidence="18">The sequence shown here is derived from an EMBL/GenBank/DDBJ whole genome shotgun (WGS) entry which is preliminary data.</text>
</comment>
<keyword evidence="6" id="KW-0136">Cellulose degradation</keyword>
<evidence type="ECO:0000256" key="10">
    <source>
        <dbReference type="ARBA" id="ARBA00023157"/>
    </source>
</evidence>
<evidence type="ECO:0000256" key="11">
    <source>
        <dbReference type="ARBA" id="ARBA00023277"/>
    </source>
</evidence>
<keyword evidence="9" id="KW-0503">Monooxygenase</keyword>
<comment type="subcellular location">
    <subcellularLocation>
        <location evidence="2">Secreted</location>
    </subcellularLocation>
</comment>
<dbReference type="PANTHER" id="PTHR33353:SF6">
    <property type="entry name" value="ENDOGLUCANASE IV"/>
    <property type="match status" value="1"/>
</dbReference>
<keyword evidence="8" id="KW-0186">Copper</keyword>
<comment type="cofactor">
    <cofactor evidence="1">
        <name>Cu(2+)</name>
        <dbReference type="ChEBI" id="CHEBI:29036"/>
    </cofactor>
</comment>
<reference evidence="18 19" key="1">
    <citation type="journal article" date="2024" name="Commun. Biol.">
        <title>Comparative genomic analysis of thermophilic fungi reveals convergent evolutionary adaptations and gene losses.</title>
        <authorList>
            <person name="Steindorff A.S."/>
            <person name="Aguilar-Pontes M.V."/>
            <person name="Robinson A.J."/>
            <person name="Andreopoulos B."/>
            <person name="LaButti K."/>
            <person name="Kuo A."/>
            <person name="Mondo S."/>
            <person name="Riley R."/>
            <person name="Otillar R."/>
            <person name="Haridas S."/>
            <person name="Lipzen A."/>
            <person name="Grimwood J."/>
            <person name="Schmutz J."/>
            <person name="Clum A."/>
            <person name="Reid I.D."/>
            <person name="Moisan M.C."/>
            <person name="Butler G."/>
            <person name="Nguyen T.T.M."/>
            <person name="Dewar K."/>
            <person name="Conant G."/>
            <person name="Drula E."/>
            <person name="Henrissat B."/>
            <person name="Hansel C."/>
            <person name="Singer S."/>
            <person name="Hutchinson M.I."/>
            <person name="de Vries R.P."/>
            <person name="Natvig D.O."/>
            <person name="Powell A.J."/>
            <person name="Tsang A."/>
            <person name="Grigoriev I.V."/>
        </authorList>
    </citation>
    <scope>NUCLEOTIDE SEQUENCE [LARGE SCALE GENOMIC DNA]</scope>
    <source>
        <strain evidence="18 19">CBS 620.91</strain>
    </source>
</reference>
<gene>
    <name evidence="18" type="ORF">VTJ49DRAFT_1309</name>
</gene>
<sequence length="255" mass="28302">MKYLLAALAAATSVSAHGWVDNATIGGVYYQFFHPYADPYMGELAPPRVSRKLVTNGPVLDVTSIDIQCGGSTAEGQIGSEPAPLHAPAEAGSQVNLRWTYWPDSHMGPIMTYMARCPDEGCDKWLPGEEPVFFKIHEAGRYTTDKVWPDDIWEVWTNDGYNYTIPACLAPGHYLVRHEILALHSAWEKGEAQFYPHCHQLTLTKGGDVLEAPDEYRVSFPGAYKDDDPGILFNVWNPGNYTIPGPPVWSCPESE</sequence>
<feature type="domain" description="Auxiliary Activity family 9 catalytic" evidence="17">
    <location>
        <begin position="17"/>
        <end position="237"/>
    </location>
</feature>
<evidence type="ECO:0000256" key="5">
    <source>
        <dbReference type="ARBA" id="ARBA00022729"/>
    </source>
</evidence>
<dbReference type="Proteomes" id="UP001583172">
    <property type="component" value="Unassembled WGS sequence"/>
</dbReference>
<evidence type="ECO:0000313" key="18">
    <source>
        <dbReference type="EMBL" id="KAL1839606.1"/>
    </source>
</evidence>
<dbReference type="InterPro" id="IPR049892">
    <property type="entry name" value="AA9"/>
</dbReference>
<name>A0ABR3VDX2_HUMIN</name>
<keyword evidence="7" id="KW-0560">Oxidoreductase</keyword>
<evidence type="ECO:0000313" key="19">
    <source>
        <dbReference type="Proteomes" id="UP001583172"/>
    </source>
</evidence>
<protein>
    <recommendedName>
        <fullName evidence="15">lytic cellulose monooxygenase (C4-dehydrogenating)</fullName>
        <ecNumber evidence="15">1.14.99.56</ecNumber>
    </recommendedName>
</protein>
<evidence type="ECO:0000256" key="4">
    <source>
        <dbReference type="ARBA" id="ARBA00022723"/>
    </source>
</evidence>
<evidence type="ECO:0000256" key="14">
    <source>
        <dbReference type="ARBA" id="ARBA00045077"/>
    </source>
</evidence>
<dbReference type="Pfam" id="PF03443">
    <property type="entry name" value="AA9"/>
    <property type="match status" value="1"/>
</dbReference>
<keyword evidence="10" id="KW-1015">Disulfide bond</keyword>
<feature type="chain" id="PRO_5045483279" description="lytic cellulose monooxygenase (C4-dehydrogenating)" evidence="16">
    <location>
        <begin position="17"/>
        <end position="255"/>
    </location>
</feature>
<evidence type="ECO:0000256" key="3">
    <source>
        <dbReference type="ARBA" id="ARBA00022525"/>
    </source>
</evidence>
<evidence type="ECO:0000259" key="17">
    <source>
        <dbReference type="Pfam" id="PF03443"/>
    </source>
</evidence>
<proteinExistence type="inferred from homology"/>
<evidence type="ECO:0000256" key="9">
    <source>
        <dbReference type="ARBA" id="ARBA00023033"/>
    </source>
</evidence>
<evidence type="ECO:0000256" key="16">
    <source>
        <dbReference type="SAM" id="SignalP"/>
    </source>
</evidence>
<keyword evidence="3" id="KW-0964">Secreted</keyword>
<comment type="similarity">
    <text evidence="13">Belongs to the polysaccharide monooxygenase AA9 family.</text>
</comment>
<feature type="signal peptide" evidence="16">
    <location>
        <begin position="1"/>
        <end position="16"/>
    </location>
</feature>
<accession>A0ABR3VDX2</accession>
<dbReference type="CDD" id="cd21175">
    <property type="entry name" value="LPMO_AA9"/>
    <property type="match status" value="1"/>
</dbReference>
<evidence type="ECO:0000256" key="2">
    <source>
        <dbReference type="ARBA" id="ARBA00004613"/>
    </source>
</evidence>
<organism evidence="18 19">
    <name type="scientific">Humicola insolens</name>
    <name type="common">Soft-rot fungus</name>
    <dbReference type="NCBI Taxonomy" id="85995"/>
    <lineage>
        <taxon>Eukaryota</taxon>
        <taxon>Fungi</taxon>
        <taxon>Dikarya</taxon>
        <taxon>Ascomycota</taxon>
        <taxon>Pezizomycotina</taxon>
        <taxon>Sordariomycetes</taxon>
        <taxon>Sordariomycetidae</taxon>
        <taxon>Sordariales</taxon>
        <taxon>Chaetomiaceae</taxon>
        <taxon>Mycothermus</taxon>
    </lineage>
</organism>
<evidence type="ECO:0000256" key="6">
    <source>
        <dbReference type="ARBA" id="ARBA00023001"/>
    </source>
</evidence>
<dbReference type="Gene3D" id="2.70.50.70">
    <property type="match status" value="1"/>
</dbReference>
<evidence type="ECO:0000256" key="8">
    <source>
        <dbReference type="ARBA" id="ARBA00023008"/>
    </source>
</evidence>
<dbReference type="EMBL" id="JAZGSY010000148">
    <property type="protein sequence ID" value="KAL1839606.1"/>
    <property type="molecule type" value="Genomic_DNA"/>
</dbReference>
<evidence type="ECO:0000256" key="1">
    <source>
        <dbReference type="ARBA" id="ARBA00001973"/>
    </source>
</evidence>
<evidence type="ECO:0000256" key="15">
    <source>
        <dbReference type="ARBA" id="ARBA00047174"/>
    </source>
</evidence>
<keyword evidence="11" id="KW-0119">Carbohydrate metabolism</keyword>
<keyword evidence="5 16" id="KW-0732">Signal</keyword>